<dbReference type="AlphaFoldDB" id="A0A1A8M9D9"/>
<name>A0A1A8M9D9_9TELE</name>
<dbReference type="EMBL" id="HAEF01011760">
    <property type="protein sequence ID" value="SBR52919.1"/>
    <property type="molecule type" value="Transcribed_RNA"/>
</dbReference>
<protein>
    <submittedName>
        <fullName evidence="1">Uncharacterized protein</fullName>
    </submittedName>
</protein>
<reference evidence="1" key="2">
    <citation type="submission" date="2016-06" db="EMBL/GenBank/DDBJ databases">
        <title>The genome of a short-lived fish provides insights into sex chromosome evolution and the genetic control of aging.</title>
        <authorList>
            <person name="Reichwald K."/>
            <person name="Felder M."/>
            <person name="Petzold A."/>
            <person name="Koch P."/>
            <person name="Groth M."/>
            <person name="Platzer M."/>
        </authorList>
    </citation>
    <scope>NUCLEOTIDE SEQUENCE</scope>
    <source>
        <tissue evidence="1">Brain</tissue>
    </source>
</reference>
<accession>A0A1A8M9D9</accession>
<sequence>RTSKDTDRTQETLCPIDITLNNQEGMAQTQKESVDDKTSEDLSSAVEVDANWSVCGTLLWF</sequence>
<gene>
    <name evidence="1" type="primary">Nfu_g_1_011192</name>
</gene>
<evidence type="ECO:0000313" key="1">
    <source>
        <dbReference type="EMBL" id="SBR52919.1"/>
    </source>
</evidence>
<proteinExistence type="predicted"/>
<reference evidence="1" key="1">
    <citation type="submission" date="2016-05" db="EMBL/GenBank/DDBJ databases">
        <authorList>
            <person name="Lavstsen T."/>
            <person name="Jespersen J.S."/>
        </authorList>
    </citation>
    <scope>NUCLEOTIDE SEQUENCE</scope>
    <source>
        <tissue evidence="1">Brain</tissue>
    </source>
</reference>
<feature type="non-terminal residue" evidence="1">
    <location>
        <position position="1"/>
    </location>
</feature>
<organism evidence="1">
    <name type="scientific">Nothobranchius pienaari</name>
    <dbReference type="NCBI Taxonomy" id="704102"/>
    <lineage>
        <taxon>Eukaryota</taxon>
        <taxon>Metazoa</taxon>
        <taxon>Chordata</taxon>
        <taxon>Craniata</taxon>
        <taxon>Vertebrata</taxon>
        <taxon>Euteleostomi</taxon>
        <taxon>Actinopterygii</taxon>
        <taxon>Neopterygii</taxon>
        <taxon>Teleostei</taxon>
        <taxon>Neoteleostei</taxon>
        <taxon>Acanthomorphata</taxon>
        <taxon>Ovalentaria</taxon>
        <taxon>Atherinomorphae</taxon>
        <taxon>Cyprinodontiformes</taxon>
        <taxon>Nothobranchiidae</taxon>
        <taxon>Nothobranchius</taxon>
    </lineage>
</organism>